<gene>
    <name evidence="7" type="ORF">B9Z19DRAFT_1103589</name>
</gene>
<dbReference type="PANTHER" id="PTHR22911:SF6">
    <property type="entry name" value="SOLUTE CARRIER FAMILY 35 MEMBER G1"/>
    <property type="match status" value="1"/>
</dbReference>
<keyword evidence="2 5" id="KW-0812">Transmembrane</keyword>
<feature type="domain" description="EamA" evidence="6">
    <location>
        <begin position="55"/>
        <end position="196"/>
    </location>
</feature>
<feature type="transmembrane region" description="Helical" evidence="5">
    <location>
        <begin position="305"/>
        <end position="323"/>
    </location>
</feature>
<dbReference type="OrthoDB" id="306876at2759"/>
<proteinExistence type="predicted"/>
<name>A0A2T6ZFA0_TUBBO</name>
<reference evidence="7 8" key="1">
    <citation type="submission" date="2017-04" db="EMBL/GenBank/DDBJ databases">
        <title>Draft genome sequence of Tuber borchii Vittad., a whitish edible truffle.</title>
        <authorList>
            <consortium name="DOE Joint Genome Institute"/>
            <person name="Murat C."/>
            <person name="Kuo A."/>
            <person name="Barry K.W."/>
            <person name="Clum A."/>
            <person name="Dockter R.B."/>
            <person name="Fauchery L."/>
            <person name="Iotti M."/>
            <person name="Kohler A."/>
            <person name="Labutti K."/>
            <person name="Lindquist E.A."/>
            <person name="Lipzen A."/>
            <person name="Ohm R.A."/>
            <person name="Wang M."/>
            <person name="Grigoriev I.V."/>
            <person name="Zambonelli A."/>
            <person name="Martin F.M."/>
        </authorList>
    </citation>
    <scope>NUCLEOTIDE SEQUENCE [LARGE SCALE GENOMIC DNA]</scope>
    <source>
        <strain evidence="7 8">Tbo3840</strain>
    </source>
</reference>
<keyword evidence="3 5" id="KW-1133">Transmembrane helix</keyword>
<evidence type="ECO:0000256" key="3">
    <source>
        <dbReference type="ARBA" id="ARBA00022989"/>
    </source>
</evidence>
<evidence type="ECO:0000256" key="1">
    <source>
        <dbReference type="ARBA" id="ARBA00004141"/>
    </source>
</evidence>
<evidence type="ECO:0000256" key="2">
    <source>
        <dbReference type="ARBA" id="ARBA00022692"/>
    </source>
</evidence>
<feature type="transmembrane region" description="Helical" evidence="5">
    <location>
        <begin position="182"/>
        <end position="202"/>
    </location>
</feature>
<keyword evidence="4 5" id="KW-0472">Membrane</keyword>
<dbReference type="AlphaFoldDB" id="A0A2T6ZFA0"/>
<protein>
    <recommendedName>
        <fullName evidence="6">EamA domain-containing protein</fullName>
    </recommendedName>
</protein>
<dbReference type="SUPFAM" id="SSF103481">
    <property type="entry name" value="Multidrug resistance efflux transporter EmrE"/>
    <property type="match status" value="2"/>
</dbReference>
<evidence type="ECO:0000313" key="7">
    <source>
        <dbReference type="EMBL" id="PUU74153.1"/>
    </source>
</evidence>
<feature type="transmembrane region" description="Helical" evidence="5">
    <location>
        <begin position="360"/>
        <end position="378"/>
    </location>
</feature>
<dbReference type="EMBL" id="NESQ01000320">
    <property type="protein sequence ID" value="PUU74153.1"/>
    <property type="molecule type" value="Genomic_DNA"/>
</dbReference>
<dbReference type="Proteomes" id="UP000244722">
    <property type="component" value="Unassembled WGS sequence"/>
</dbReference>
<feature type="domain" description="EamA" evidence="6">
    <location>
        <begin position="241"/>
        <end position="376"/>
    </location>
</feature>
<feature type="transmembrane region" description="Helical" evidence="5">
    <location>
        <begin position="56"/>
        <end position="73"/>
    </location>
</feature>
<feature type="transmembrane region" description="Helical" evidence="5">
    <location>
        <begin position="152"/>
        <end position="170"/>
    </location>
</feature>
<sequence>MNMLQEPKQDPIPVAVDKGSLQKPLYAHSTHSTSALALADHRAWAWSASIVYDNRGSLFVVLSQFFCSTMGLFTRVLETSFPEQKMHATQILFIRQSITTVVVGILIAFRSVEHAPWGPWGVRWLLVARGFGGFFGVFGLYYSLAYLDLSDAIVITFLTPIVTTFACSLIPYLNETFTKTEFFASIFSLFGVVLIARPTSLFSRDSANTPNDPSTAHSRPAPRSLLPAGEIPTATPHQRLIAVLVALLGVLGASTAFTSIRWIGPRAHALIVMFYFTLAGSIFSLGSLLLIPSIGGFIWPHTLSQWGLLLGIGASGFATQYFLTLGLQIEKASRATNMLYTQMLFALALELIVWGTTPGLGSLAGSGCILGSVLWVGMKKAERANIAKVRAVDEEVGLMNGKVEGEEEEEGEEGIMHE</sequence>
<feature type="transmembrane region" description="Helical" evidence="5">
    <location>
        <begin position="93"/>
        <end position="112"/>
    </location>
</feature>
<dbReference type="InterPro" id="IPR037185">
    <property type="entry name" value="EmrE-like"/>
</dbReference>
<accession>A0A2T6ZFA0</accession>
<evidence type="ECO:0000259" key="6">
    <source>
        <dbReference type="Pfam" id="PF00892"/>
    </source>
</evidence>
<dbReference type="Pfam" id="PF00892">
    <property type="entry name" value="EamA"/>
    <property type="match status" value="2"/>
</dbReference>
<dbReference type="PANTHER" id="PTHR22911">
    <property type="entry name" value="ACYL-MALONYL CONDENSING ENZYME-RELATED"/>
    <property type="match status" value="1"/>
</dbReference>
<dbReference type="STRING" id="42251.A0A2T6ZFA0"/>
<evidence type="ECO:0000313" key="8">
    <source>
        <dbReference type="Proteomes" id="UP000244722"/>
    </source>
</evidence>
<dbReference type="GO" id="GO:0016020">
    <property type="term" value="C:membrane"/>
    <property type="evidence" value="ECO:0007669"/>
    <property type="project" value="UniProtKB-SubCell"/>
</dbReference>
<feature type="transmembrane region" description="Helical" evidence="5">
    <location>
        <begin position="124"/>
        <end position="146"/>
    </location>
</feature>
<keyword evidence="8" id="KW-1185">Reference proteome</keyword>
<comment type="subcellular location">
    <subcellularLocation>
        <location evidence="1">Membrane</location>
        <topology evidence="1">Multi-pass membrane protein</topology>
    </subcellularLocation>
</comment>
<evidence type="ECO:0000256" key="5">
    <source>
        <dbReference type="SAM" id="Phobius"/>
    </source>
</evidence>
<feature type="transmembrane region" description="Helical" evidence="5">
    <location>
        <begin position="335"/>
        <end position="354"/>
    </location>
</feature>
<feature type="transmembrane region" description="Helical" evidence="5">
    <location>
        <begin position="240"/>
        <end position="260"/>
    </location>
</feature>
<comment type="caution">
    <text evidence="7">The sequence shown here is derived from an EMBL/GenBank/DDBJ whole genome shotgun (WGS) entry which is preliminary data.</text>
</comment>
<organism evidence="7 8">
    <name type="scientific">Tuber borchii</name>
    <name type="common">White truffle</name>
    <dbReference type="NCBI Taxonomy" id="42251"/>
    <lineage>
        <taxon>Eukaryota</taxon>
        <taxon>Fungi</taxon>
        <taxon>Dikarya</taxon>
        <taxon>Ascomycota</taxon>
        <taxon>Pezizomycotina</taxon>
        <taxon>Pezizomycetes</taxon>
        <taxon>Pezizales</taxon>
        <taxon>Tuberaceae</taxon>
        <taxon>Tuber</taxon>
    </lineage>
</organism>
<evidence type="ECO:0000256" key="4">
    <source>
        <dbReference type="ARBA" id="ARBA00023136"/>
    </source>
</evidence>
<dbReference type="InterPro" id="IPR000620">
    <property type="entry name" value="EamA_dom"/>
</dbReference>
<feature type="transmembrane region" description="Helical" evidence="5">
    <location>
        <begin position="272"/>
        <end position="299"/>
    </location>
</feature>